<dbReference type="InterPro" id="IPR036388">
    <property type="entry name" value="WH-like_DNA-bd_sf"/>
</dbReference>
<organism evidence="6 7">
    <name type="scientific">Dokdonella ginsengisoli</name>
    <dbReference type="NCBI Taxonomy" id="363846"/>
    <lineage>
        <taxon>Bacteria</taxon>
        <taxon>Pseudomonadati</taxon>
        <taxon>Pseudomonadota</taxon>
        <taxon>Gammaproteobacteria</taxon>
        <taxon>Lysobacterales</taxon>
        <taxon>Rhodanobacteraceae</taxon>
        <taxon>Dokdonella</taxon>
    </lineage>
</organism>
<evidence type="ECO:0000256" key="2">
    <source>
        <dbReference type="ARBA" id="ARBA00023125"/>
    </source>
</evidence>
<gene>
    <name evidence="6" type="ORF">ACFO6Q_01120</name>
</gene>
<evidence type="ECO:0000256" key="1">
    <source>
        <dbReference type="ARBA" id="ARBA00023015"/>
    </source>
</evidence>
<comment type="caution">
    <text evidence="6">The sequence shown here is derived from an EMBL/GenBank/DDBJ whole genome shotgun (WGS) entry which is preliminary data.</text>
</comment>
<evidence type="ECO:0000256" key="3">
    <source>
        <dbReference type="ARBA" id="ARBA00023163"/>
    </source>
</evidence>
<reference evidence="7" key="1">
    <citation type="journal article" date="2019" name="Int. J. Syst. Evol. Microbiol.">
        <title>The Global Catalogue of Microorganisms (GCM) 10K type strain sequencing project: providing services to taxonomists for standard genome sequencing and annotation.</title>
        <authorList>
            <consortium name="The Broad Institute Genomics Platform"/>
            <consortium name="The Broad Institute Genome Sequencing Center for Infectious Disease"/>
            <person name="Wu L."/>
            <person name="Ma J."/>
        </authorList>
    </citation>
    <scope>NUCLEOTIDE SEQUENCE [LARGE SCALE GENOMIC DNA]</scope>
    <source>
        <strain evidence="7">CCUG 30340</strain>
    </source>
</reference>
<feature type="transmembrane region" description="Helical" evidence="4">
    <location>
        <begin position="39"/>
        <end position="56"/>
    </location>
</feature>
<keyword evidence="2" id="KW-0238">DNA-binding</keyword>
<dbReference type="PANTHER" id="PTHR44688">
    <property type="entry name" value="DNA-BINDING TRANSCRIPTIONAL ACTIVATOR DEVR_DOSR"/>
    <property type="match status" value="1"/>
</dbReference>
<dbReference type="Proteomes" id="UP001595886">
    <property type="component" value="Unassembled WGS sequence"/>
</dbReference>
<evidence type="ECO:0000313" key="6">
    <source>
        <dbReference type="EMBL" id="MFC4818902.1"/>
    </source>
</evidence>
<dbReference type="RefSeq" id="WP_380018638.1">
    <property type="nucleotide sequence ID" value="NZ_JBHSHD010000002.1"/>
</dbReference>
<sequence length="150" mass="16057">MRSSTFRLMLAYGALAAVVAVCLRLVSLMPLRFDWGRELVAAAIALAGVGAGLWFARRPREPAVVARPDPVPPPPDAAGAEQGGTILLSPRERHVLDLLAEGRSNKEIARELGVSANTVKTHLANLYAKLGARRRTEAVAAARRSGMIVR</sequence>
<accession>A0ABV9QQ57</accession>
<name>A0ABV9QQ57_9GAMM</name>
<dbReference type="PROSITE" id="PS00622">
    <property type="entry name" value="HTH_LUXR_1"/>
    <property type="match status" value="1"/>
</dbReference>
<keyword evidence="4" id="KW-0472">Membrane</keyword>
<dbReference type="SUPFAM" id="SSF46894">
    <property type="entry name" value="C-terminal effector domain of the bipartite response regulators"/>
    <property type="match status" value="1"/>
</dbReference>
<keyword evidence="4" id="KW-1133">Transmembrane helix</keyword>
<keyword evidence="7" id="KW-1185">Reference proteome</keyword>
<dbReference type="CDD" id="cd06170">
    <property type="entry name" value="LuxR_C_like"/>
    <property type="match status" value="1"/>
</dbReference>
<evidence type="ECO:0000313" key="7">
    <source>
        <dbReference type="Proteomes" id="UP001595886"/>
    </source>
</evidence>
<dbReference type="EMBL" id="JBHSHD010000002">
    <property type="protein sequence ID" value="MFC4818902.1"/>
    <property type="molecule type" value="Genomic_DNA"/>
</dbReference>
<feature type="transmembrane region" description="Helical" evidence="4">
    <location>
        <begin position="12"/>
        <end position="33"/>
    </location>
</feature>
<feature type="domain" description="HTH luxR-type" evidence="5">
    <location>
        <begin position="81"/>
        <end position="146"/>
    </location>
</feature>
<dbReference type="PROSITE" id="PS50043">
    <property type="entry name" value="HTH_LUXR_2"/>
    <property type="match status" value="1"/>
</dbReference>
<dbReference type="SMART" id="SM00421">
    <property type="entry name" value="HTH_LUXR"/>
    <property type="match status" value="1"/>
</dbReference>
<keyword evidence="1" id="KW-0805">Transcription regulation</keyword>
<keyword evidence="4" id="KW-0812">Transmembrane</keyword>
<dbReference type="Gene3D" id="1.10.10.10">
    <property type="entry name" value="Winged helix-like DNA-binding domain superfamily/Winged helix DNA-binding domain"/>
    <property type="match status" value="1"/>
</dbReference>
<dbReference type="PRINTS" id="PR00038">
    <property type="entry name" value="HTHLUXR"/>
</dbReference>
<evidence type="ECO:0000256" key="4">
    <source>
        <dbReference type="SAM" id="Phobius"/>
    </source>
</evidence>
<dbReference type="InterPro" id="IPR000792">
    <property type="entry name" value="Tscrpt_reg_LuxR_C"/>
</dbReference>
<dbReference type="InterPro" id="IPR016032">
    <property type="entry name" value="Sig_transdc_resp-reg_C-effctor"/>
</dbReference>
<proteinExistence type="predicted"/>
<evidence type="ECO:0000259" key="5">
    <source>
        <dbReference type="PROSITE" id="PS50043"/>
    </source>
</evidence>
<keyword evidence="3" id="KW-0804">Transcription</keyword>
<dbReference type="Pfam" id="PF00196">
    <property type="entry name" value="GerE"/>
    <property type="match status" value="1"/>
</dbReference>
<protein>
    <submittedName>
        <fullName evidence="6">Response regulator transcription factor</fullName>
    </submittedName>
</protein>
<dbReference type="PANTHER" id="PTHR44688:SF16">
    <property type="entry name" value="DNA-BINDING TRANSCRIPTIONAL ACTIVATOR DEVR_DOSR"/>
    <property type="match status" value="1"/>
</dbReference>